<evidence type="ECO:0000313" key="2">
    <source>
        <dbReference type="EMBL" id="MDT0484488.1"/>
    </source>
</evidence>
<evidence type="ECO:0000256" key="1">
    <source>
        <dbReference type="SAM" id="Phobius"/>
    </source>
</evidence>
<feature type="transmembrane region" description="Helical" evidence="1">
    <location>
        <begin position="14"/>
        <end position="37"/>
    </location>
</feature>
<protein>
    <submittedName>
        <fullName evidence="2">Uncharacterized protein</fullName>
    </submittedName>
</protein>
<dbReference type="Proteomes" id="UP001183824">
    <property type="component" value="Unassembled WGS sequence"/>
</dbReference>
<keyword evidence="1" id="KW-0812">Transmembrane</keyword>
<sequence length="126" mass="13211">MTTSSFSSSRSRRIVCAASTLIVIVLPAVLFALVMGAGVPESWWPRTGQAFAADQTHAESAHRNPCDLIVGPAKEYCARGQHSTSSAVGEAPHEGAGAAWMLIPAASGLAAFVVWRRRGAAGHGRR</sequence>
<keyword evidence="3" id="KW-1185">Reference proteome</keyword>
<comment type="caution">
    <text evidence="2">The sequence shown here is derived from an EMBL/GenBank/DDBJ whole genome shotgun (WGS) entry which is preliminary data.</text>
</comment>
<keyword evidence="1" id="KW-0472">Membrane</keyword>
<reference evidence="3" key="1">
    <citation type="submission" date="2023-07" db="EMBL/GenBank/DDBJ databases">
        <title>30 novel species of actinomycetes from the DSMZ collection.</title>
        <authorList>
            <person name="Nouioui I."/>
        </authorList>
    </citation>
    <scope>NUCLEOTIDE SEQUENCE [LARGE SCALE GENOMIC DNA]</scope>
    <source>
        <strain evidence="3">DSM 41640</strain>
    </source>
</reference>
<gene>
    <name evidence="2" type="ORF">RNB18_30485</name>
</gene>
<name>A0ABU2VFX6_9ACTN</name>
<accession>A0ABU2VFX6</accession>
<dbReference type="EMBL" id="JAVREZ010000012">
    <property type="protein sequence ID" value="MDT0484488.1"/>
    <property type="molecule type" value="Genomic_DNA"/>
</dbReference>
<organism evidence="2 3">
    <name type="scientific">Streptomyces doebereineriae</name>
    <dbReference type="NCBI Taxonomy" id="3075528"/>
    <lineage>
        <taxon>Bacteria</taxon>
        <taxon>Bacillati</taxon>
        <taxon>Actinomycetota</taxon>
        <taxon>Actinomycetes</taxon>
        <taxon>Kitasatosporales</taxon>
        <taxon>Streptomycetaceae</taxon>
        <taxon>Streptomyces</taxon>
    </lineage>
</organism>
<evidence type="ECO:0000313" key="3">
    <source>
        <dbReference type="Proteomes" id="UP001183824"/>
    </source>
</evidence>
<proteinExistence type="predicted"/>
<feature type="transmembrane region" description="Helical" evidence="1">
    <location>
        <begin position="97"/>
        <end position="115"/>
    </location>
</feature>
<dbReference type="RefSeq" id="WP_311717347.1">
    <property type="nucleotide sequence ID" value="NZ_JAVREZ010000012.1"/>
</dbReference>
<keyword evidence="1" id="KW-1133">Transmembrane helix</keyword>